<gene>
    <name evidence="3" type="ORF">EYF80_003356</name>
</gene>
<dbReference type="AlphaFoldDB" id="A0A4Z2J8N4"/>
<evidence type="ECO:0000313" key="3">
    <source>
        <dbReference type="EMBL" id="TNN86271.1"/>
    </source>
</evidence>
<reference evidence="3 4" key="1">
    <citation type="submission" date="2019-03" db="EMBL/GenBank/DDBJ databases">
        <title>First draft genome of Liparis tanakae, snailfish: a comprehensive survey of snailfish specific genes.</title>
        <authorList>
            <person name="Kim W."/>
            <person name="Song I."/>
            <person name="Jeong J.-H."/>
            <person name="Kim D."/>
            <person name="Kim S."/>
            <person name="Ryu S."/>
            <person name="Song J.Y."/>
            <person name="Lee S.K."/>
        </authorList>
    </citation>
    <scope>NUCLEOTIDE SEQUENCE [LARGE SCALE GENOMIC DNA]</scope>
    <source>
        <tissue evidence="3">Muscle</tissue>
    </source>
</reference>
<feature type="compositionally biased region" description="Basic and acidic residues" evidence="1">
    <location>
        <begin position="1"/>
        <end position="11"/>
    </location>
</feature>
<protein>
    <submittedName>
        <fullName evidence="3">Uncharacterized protein</fullName>
    </submittedName>
</protein>
<evidence type="ECO:0000256" key="1">
    <source>
        <dbReference type="SAM" id="MobiDB-lite"/>
    </source>
</evidence>
<accession>A0A4Z2J8N4</accession>
<feature type="region of interest" description="Disordered" evidence="1">
    <location>
        <begin position="1"/>
        <end position="27"/>
    </location>
</feature>
<sequence>MDRSSTAEPESKAAQPQHNPHLKAPPEWGCRAETARRTLRLRSLDRFLFFIFSSSFSLCSWAAASARSLVFRSCLAACAMVPLLLLLLLLL</sequence>
<keyword evidence="4" id="KW-1185">Reference proteome</keyword>
<organism evidence="3 4">
    <name type="scientific">Liparis tanakae</name>
    <name type="common">Tanaka's snailfish</name>
    <dbReference type="NCBI Taxonomy" id="230148"/>
    <lineage>
        <taxon>Eukaryota</taxon>
        <taxon>Metazoa</taxon>
        <taxon>Chordata</taxon>
        <taxon>Craniata</taxon>
        <taxon>Vertebrata</taxon>
        <taxon>Euteleostomi</taxon>
        <taxon>Actinopterygii</taxon>
        <taxon>Neopterygii</taxon>
        <taxon>Teleostei</taxon>
        <taxon>Neoteleostei</taxon>
        <taxon>Acanthomorphata</taxon>
        <taxon>Eupercaria</taxon>
        <taxon>Perciformes</taxon>
        <taxon>Cottioidei</taxon>
        <taxon>Cottales</taxon>
        <taxon>Liparidae</taxon>
        <taxon>Liparis</taxon>
    </lineage>
</organism>
<dbReference type="Proteomes" id="UP000314294">
    <property type="component" value="Unassembled WGS sequence"/>
</dbReference>
<keyword evidence="2" id="KW-0812">Transmembrane</keyword>
<keyword evidence="2" id="KW-0472">Membrane</keyword>
<comment type="caution">
    <text evidence="3">The sequence shown here is derived from an EMBL/GenBank/DDBJ whole genome shotgun (WGS) entry which is preliminary data.</text>
</comment>
<keyword evidence="2" id="KW-1133">Transmembrane helix</keyword>
<dbReference type="EMBL" id="SRLO01000016">
    <property type="protein sequence ID" value="TNN86271.1"/>
    <property type="molecule type" value="Genomic_DNA"/>
</dbReference>
<evidence type="ECO:0000313" key="4">
    <source>
        <dbReference type="Proteomes" id="UP000314294"/>
    </source>
</evidence>
<feature type="transmembrane region" description="Helical" evidence="2">
    <location>
        <begin position="70"/>
        <end position="90"/>
    </location>
</feature>
<name>A0A4Z2J8N4_9TELE</name>
<feature type="transmembrane region" description="Helical" evidence="2">
    <location>
        <begin position="47"/>
        <end position="64"/>
    </location>
</feature>
<evidence type="ECO:0000256" key="2">
    <source>
        <dbReference type="SAM" id="Phobius"/>
    </source>
</evidence>
<proteinExistence type="predicted"/>